<sequence length="135" mass="14882">MKSIDNGSVAVTFEWGAATVRAIDHIPKGPQPPYKAIAQIVRMSDTVAKLIGLCGEISRGHMWLLAQLLRDEGFKTLYATRTDAHVVPMAEYLTAGDFAGHWRLDLATMQDRRRKKRQPVSDLAVAMVPGLDSHG</sequence>
<keyword evidence="3" id="KW-1185">Reference proteome</keyword>
<reference evidence="1 3" key="1">
    <citation type="submission" date="2023-12" db="EMBL/GenBank/DDBJ databases">
        <title>A. evansii MAY27, complete genome.</title>
        <authorList>
            <person name="Wang Y."/>
        </authorList>
    </citation>
    <scope>NUCLEOTIDE SEQUENCE [LARGE SCALE GENOMIC DNA]</scope>
    <source>
        <strain evidence="1 3">MAY27</strain>
    </source>
</reference>
<accession>A0ABZ1AR68</accession>
<gene>
    <name evidence="1" type="ORF">U5817_09745</name>
    <name evidence="2" type="ORF">U5817_10095</name>
</gene>
<evidence type="ECO:0000313" key="1">
    <source>
        <dbReference type="EMBL" id="WRL48308.1"/>
    </source>
</evidence>
<evidence type="ECO:0000313" key="3">
    <source>
        <dbReference type="Proteomes" id="UP001626593"/>
    </source>
</evidence>
<evidence type="ECO:0008006" key="4">
    <source>
        <dbReference type="Google" id="ProtNLM"/>
    </source>
</evidence>
<protein>
    <recommendedName>
        <fullName evidence="4">Transposase</fullName>
    </recommendedName>
</protein>
<name>A0ABZ1AR68_AROEV</name>
<dbReference type="EMBL" id="CP141259">
    <property type="protein sequence ID" value="WRL48308.1"/>
    <property type="molecule type" value="Genomic_DNA"/>
</dbReference>
<evidence type="ECO:0000313" key="2">
    <source>
        <dbReference type="EMBL" id="WRL48378.1"/>
    </source>
</evidence>
<dbReference type="Proteomes" id="UP001626593">
    <property type="component" value="Chromosome"/>
</dbReference>
<dbReference type="RefSeq" id="WP_407280625.1">
    <property type="nucleotide sequence ID" value="NZ_CP141259.1"/>
</dbReference>
<dbReference type="EMBL" id="CP141259">
    <property type="protein sequence ID" value="WRL48378.1"/>
    <property type="molecule type" value="Genomic_DNA"/>
</dbReference>
<organism evidence="1 3">
    <name type="scientific">Aromatoleum evansii</name>
    <name type="common">Azoarcus evansii</name>
    <dbReference type="NCBI Taxonomy" id="59406"/>
    <lineage>
        <taxon>Bacteria</taxon>
        <taxon>Pseudomonadati</taxon>
        <taxon>Pseudomonadota</taxon>
        <taxon>Betaproteobacteria</taxon>
        <taxon>Rhodocyclales</taxon>
        <taxon>Rhodocyclaceae</taxon>
        <taxon>Aromatoleum</taxon>
    </lineage>
</organism>
<proteinExistence type="predicted"/>